<dbReference type="RefSeq" id="WP_068826665.1">
    <property type="nucleotide sequence ID" value="NZ_CP014224.1"/>
</dbReference>
<dbReference type="Pfam" id="PF06094">
    <property type="entry name" value="GGACT"/>
    <property type="match status" value="1"/>
</dbReference>
<proteinExistence type="predicted"/>
<dbReference type="KEGG" id="wfu:AXE80_09430"/>
<dbReference type="InterPro" id="IPR013024">
    <property type="entry name" value="GGCT-like"/>
</dbReference>
<dbReference type="OrthoDB" id="9798388at2"/>
<gene>
    <name evidence="2" type="ORF">AXE80_09430</name>
</gene>
<organism evidence="2 3">
    <name type="scientific">Wenyingzhuangia fucanilytica</name>
    <dbReference type="NCBI Taxonomy" id="1790137"/>
    <lineage>
        <taxon>Bacteria</taxon>
        <taxon>Pseudomonadati</taxon>
        <taxon>Bacteroidota</taxon>
        <taxon>Flavobacteriia</taxon>
        <taxon>Flavobacteriales</taxon>
        <taxon>Flavobacteriaceae</taxon>
        <taxon>Wenyingzhuangia</taxon>
    </lineage>
</organism>
<dbReference type="CDD" id="cd06661">
    <property type="entry name" value="GGCT_like"/>
    <property type="match status" value="1"/>
</dbReference>
<dbReference type="Proteomes" id="UP000092967">
    <property type="component" value="Chromosome"/>
</dbReference>
<name>A0A1B1Y6W6_9FLAO</name>
<dbReference type="Gene3D" id="3.10.490.10">
    <property type="entry name" value="Gamma-glutamyl cyclotransferase-like"/>
    <property type="match status" value="1"/>
</dbReference>
<protein>
    <recommendedName>
        <fullName evidence="1">Gamma-glutamylcyclotransferase AIG2-like domain-containing protein</fullName>
    </recommendedName>
</protein>
<dbReference type="EMBL" id="CP014224">
    <property type="protein sequence ID" value="ANW96487.1"/>
    <property type="molecule type" value="Genomic_DNA"/>
</dbReference>
<evidence type="ECO:0000313" key="3">
    <source>
        <dbReference type="Proteomes" id="UP000092967"/>
    </source>
</evidence>
<dbReference type="SUPFAM" id="SSF110857">
    <property type="entry name" value="Gamma-glutamyl cyclotransferase-like"/>
    <property type="match status" value="1"/>
</dbReference>
<reference evidence="2 3" key="1">
    <citation type="submission" date="2016-02" db="EMBL/GenBank/DDBJ databases">
        <authorList>
            <person name="Wen L."/>
            <person name="He K."/>
            <person name="Yang H."/>
        </authorList>
    </citation>
    <scope>NUCLEOTIDE SEQUENCE [LARGE SCALE GENOMIC DNA]</scope>
    <source>
        <strain evidence="2 3">CZ1127</strain>
    </source>
</reference>
<evidence type="ECO:0000259" key="1">
    <source>
        <dbReference type="Pfam" id="PF06094"/>
    </source>
</evidence>
<feature type="domain" description="Gamma-glutamylcyclotransferase AIG2-like" evidence="1">
    <location>
        <begin position="4"/>
        <end position="114"/>
    </location>
</feature>
<keyword evidence="3" id="KW-1185">Reference proteome</keyword>
<evidence type="ECO:0000313" key="2">
    <source>
        <dbReference type="EMBL" id="ANW96487.1"/>
    </source>
</evidence>
<accession>A0A1B1Y6W6</accession>
<dbReference type="InterPro" id="IPR009288">
    <property type="entry name" value="AIG2-like_dom"/>
</dbReference>
<dbReference type="AlphaFoldDB" id="A0A1B1Y6W6"/>
<dbReference type="STRING" id="1790137.AXE80_09430"/>
<dbReference type="InterPro" id="IPR036568">
    <property type="entry name" value="GGCT-like_sf"/>
</dbReference>
<sequence length="116" mass="13142">MLLFFSYGTLQFDKTQIETFGKLLPGTKDILKGYKLNNIKVLNPEIINLIDNNSHPIATLTNNPNDEIIGTVFELTNEELNKINEIAMKGNSNIKKIEVILQSGKKSWTYTTNNLK</sequence>